<dbReference type="Gene3D" id="1.10.10.10">
    <property type="entry name" value="Winged helix-like DNA-binding domain superfamily/Winged helix DNA-binding domain"/>
    <property type="match status" value="1"/>
</dbReference>
<comment type="similarity">
    <text evidence="1">Belongs to the LysR transcriptional regulatory family.</text>
</comment>
<reference evidence="6 7" key="1">
    <citation type="submission" date="2023-10" db="EMBL/GenBank/DDBJ databases">
        <title>Noviherbaspirillum sp. CPCC 100848 genome assembly.</title>
        <authorList>
            <person name="Li X.Y."/>
            <person name="Fang X.M."/>
        </authorList>
    </citation>
    <scope>NUCLEOTIDE SEQUENCE [LARGE SCALE GENOMIC DNA]</scope>
    <source>
        <strain evidence="6 7">CPCC 100848</strain>
    </source>
</reference>
<dbReference type="Pfam" id="PF03466">
    <property type="entry name" value="LysR_substrate"/>
    <property type="match status" value="1"/>
</dbReference>
<dbReference type="Gene3D" id="3.40.190.290">
    <property type="match status" value="1"/>
</dbReference>
<evidence type="ECO:0000313" key="7">
    <source>
        <dbReference type="Proteomes" id="UP001352263"/>
    </source>
</evidence>
<accession>A0ABU6J205</accession>
<proteinExistence type="inferred from homology"/>
<evidence type="ECO:0000259" key="5">
    <source>
        <dbReference type="PROSITE" id="PS50931"/>
    </source>
</evidence>
<evidence type="ECO:0000256" key="2">
    <source>
        <dbReference type="ARBA" id="ARBA00023015"/>
    </source>
</evidence>
<dbReference type="SUPFAM" id="SSF46785">
    <property type="entry name" value="Winged helix' DNA-binding domain"/>
    <property type="match status" value="1"/>
</dbReference>
<dbReference type="InterPro" id="IPR036390">
    <property type="entry name" value="WH_DNA-bd_sf"/>
</dbReference>
<evidence type="ECO:0000256" key="1">
    <source>
        <dbReference type="ARBA" id="ARBA00009437"/>
    </source>
</evidence>
<dbReference type="SUPFAM" id="SSF53850">
    <property type="entry name" value="Periplasmic binding protein-like II"/>
    <property type="match status" value="1"/>
</dbReference>
<dbReference type="PROSITE" id="PS50931">
    <property type="entry name" value="HTH_LYSR"/>
    <property type="match status" value="1"/>
</dbReference>
<protein>
    <submittedName>
        <fullName evidence="6">LysR family transcriptional regulator</fullName>
    </submittedName>
</protein>
<evidence type="ECO:0000256" key="3">
    <source>
        <dbReference type="ARBA" id="ARBA00023125"/>
    </source>
</evidence>
<organism evidence="6 7">
    <name type="scientific">Noviherbaspirillum album</name>
    <dbReference type="NCBI Taxonomy" id="3080276"/>
    <lineage>
        <taxon>Bacteria</taxon>
        <taxon>Pseudomonadati</taxon>
        <taxon>Pseudomonadota</taxon>
        <taxon>Betaproteobacteria</taxon>
        <taxon>Burkholderiales</taxon>
        <taxon>Oxalobacteraceae</taxon>
        <taxon>Noviherbaspirillum</taxon>
    </lineage>
</organism>
<dbReference type="InterPro" id="IPR036388">
    <property type="entry name" value="WH-like_DNA-bd_sf"/>
</dbReference>
<dbReference type="InterPro" id="IPR050950">
    <property type="entry name" value="HTH-type_LysR_regulators"/>
</dbReference>
<evidence type="ECO:0000313" key="6">
    <source>
        <dbReference type="EMBL" id="MEC4717585.1"/>
    </source>
</evidence>
<keyword evidence="7" id="KW-1185">Reference proteome</keyword>
<dbReference type="Pfam" id="PF00126">
    <property type="entry name" value="HTH_1"/>
    <property type="match status" value="1"/>
</dbReference>
<feature type="domain" description="HTH lysR-type" evidence="5">
    <location>
        <begin position="6"/>
        <end position="63"/>
    </location>
</feature>
<gene>
    <name evidence="6" type="ORF">RY831_00315</name>
</gene>
<dbReference type="Proteomes" id="UP001352263">
    <property type="component" value="Unassembled WGS sequence"/>
</dbReference>
<keyword evidence="3" id="KW-0238">DNA-binding</keyword>
<dbReference type="PRINTS" id="PR00039">
    <property type="entry name" value="HTHLYSR"/>
</dbReference>
<sequence length="303" mass="33462">MADDIMEIYHLRSFVTVARMGQITKAANILHMTQPAVTGHIKALEQELGIQLFARRNGRISLTKASELLLPEMEKTLGAFNATLARAKEIKGETAGQILLGIVGDPEFLRLEEFLKKVLSCMPLLEVKTKSTHAMNILDGVANGKMNVGFYIGPVTHPDIASKALCNLRYRIVAPIKSAQRLSSGNWADIACMPWLSAPESSHIHQLLISAFGEHQLTPNVVIETDETDLHYSLVRSGLGLTLLREDIALLAEKRNELAIWKPVVINTKLSFIYRVDAGCDSSVKGMLSVLNDTWCDTDDRSD</sequence>
<name>A0ABU6J205_9BURK</name>
<evidence type="ECO:0000256" key="4">
    <source>
        <dbReference type="ARBA" id="ARBA00023163"/>
    </source>
</evidence>
<dbReference type="InterPro" id="IPR005119">
    <property type="entry name" value="LysR_subst-bd"/>
</dbReference>
<dbReference type="EMBL" id="JAWIIV010000001">
    <property type="protein sequence ID" value="MEC4717585.1"/>
    <property type="molecule type" value="Genomic_DNA"/>
</dbReference>
<keyword evidence="4" id="KW-0804">Transcription</keyword>
<comment type="caution">
    <text evidence="6">The sequence shown here is derived from an EMBL/GenBank/DDBJ whole genome shotgun (WGS) entry which is preliminary data.</text>
</comment>
<dbReference type="CDD" id="cd05466">
    <property type="entry name" value="PBP2_LTTR_substrate"/>
    <property type="match status" value="1"/>
</dbReference>
<dbReference type="RefSeq" id="WP_326504342.1">
    <property type="nucleotide sequence ID" value="NZ_JAWIIV010000001.1"/>
</dbReference>
<dbReference type="InterPro" id="IPR000847">
    <property type="entry name" value="LysR_HTH_N"/>
</dbReference>
<dbReference type="PANTHER" id="PTHR30419">
    <property type="entry name" value="HTH-TYPE TRANSCRIPTIONAL REGULATOR YBHD"/>
    <property type="match status" value="1"/>
</dbReference>
<keyword evidence="2" id="KW-0805">Transcription regulation</keyword>